<feature type="region of interest" description="Disordered" evidence="1">
    <location>
        <begin position="261"/>
        <end position="295"/>
    </location>
</feature>
<evidence type="ECO:0000259" key="2">
    <source>
        <dbReference type="Pfam" id="PF05670"/>
    </source>
</evidence>
<evidence type="ECO:0000256" key="1">
    <source>
        <dbReference type="SAM" id="MobiDB-lite"/>
    </source>
</evidence>
<dbReference type="EMBL" id="JAPWTJ010001425">
    <property type="protein sequence ID" value="KAJ8971848.1"/>
    <property type="molecule type" value="Genomic_DNA"/>
</dbReference>
<dbReference type="Proteomes" id="UP001162164">
    <property type="component" value="Unassembled WGS sequence"/>
</dbReference>
<name>A0ABQ9J2G7_9CUCU</name>
<proteinExistence type="predicted"/>
<organism evidence="3 4">
    <name type="scientific">Molorchus minor</name>
    <dbReference type="NCBI Taxonomy" id="1323400"/>
    <lineage>
        <taxon>Eukaryota</taxon>
        <taxon>Metazoa</taxon>
        <taxon>Ecdysozoa</taxon>
        <taxon>Arthropoda</taxon>
        <taxon>Hexapoda</taxon>
        <taxon>Insecta</taxon>
        <taxon>Pterygota</taxon>
        <taxon>Neoptera</taxon>
        <taxon>Endopterygota</taxon>
        <taxon>Coleoptera</taxon>
        <taxon>Polyphaga</taxon>
        <taxon>Cucujiformia</taxon>
        <taxon>Chrysomeloidea</taxon>
        <taxon>Cerambycidae</taxon>
        <taxon>Lamiinae</taxon>
        <taxon>Monochamini</taxon>
        <taxon>Molorchus</taxon>
    </lineage>
</organism>
<gene>
    <name evidence="3" type="ORF">NQ317_005836</name>
</gene>
<reference evidence="3" key="1">
    <citation type="journal article" date="2023" name="Insect Mol. Biol.">
        <title>Genome sequencing provides insights into the evolution of gene families encoding plant cell wall-degrading enzymes in longhorned beetles.</title>
        <authorList>
            <person name="Shin N.R."/>
            <person name="Okamura Y."/>
            <person name="Kirsch R."/>
            <person name="Pauchet Y."/>
        </authorList>
    </citation>
    <scope>NUCLEOTIDE SEQUENCE</scope>
    <source>
        <strain evidence="3">MMC_N1</strain>
    </source>
</reference>
<feature type="domain" description="NFACT RNA-binding" evidence="2">
    <location>
        <begin position="1"/>
        <end position="44"/>
    </location>
</feature>
<feature type="compositionally biased region" description="Basic residues" evidence="1">
    <location>
        <begin position="211"/>
        <end position="222"/>
    </location>
</feature>
<feature type="compositionally biased region" description="Polar residues" evidence="1">
    <location>
        <begin position="177"/>
        <end position="198"/>
    </location>
</feature>
<protein>
    <recommendedName>
        <fullName evidence="2">NFACT RNA-binding domain-containing protein</fullName>
    </recommendedName>
</protein>
<feature type="compositionally biased region" description="Basic and acidic residues" evidence="1">
    <location>
        <begin position="147"/>
        <end position="157"/>
    </location>
</feature>
<feature type="compositionally biased region" description="Acidic residues" evidence="1">
    <location>
        <begin position="279"/>
        <end position="295"/>
    </location>
</feature>
<sequence length="295" mass="33895">MAICYSVAWEAKVVTNAYWVWGDQVSKTAPTGEYLTTGSFMIRGKEKFPTASHLILGFSFLFRLEEGSIEKHLDERKVLTAGEEDALSVRTDNAKEETNIEENIRRNDPIIEEQSENLQDDASDSDEDSKFPRHSYKNSAFYWVQDHPQEPSNRLESDSNDENIIYLGDGKPVILKTQKQNSRNRGNEWKNTPQNTQKEAAIDAKQQQSKRGQKSKLKKIKEKYKDQDEEERKLRMEILQSSGNKESKKIKGARMLTRAKVRNPNRRLLKIMAPKEPTEDGAVEDDEPTIQADET</sequence>
<comment type="caution">
    <text evidence="3">The sequence shown here is derived from an EMBL/GenBank/DDBJ whole genome shotgun (WGS) entry which is preliminary data.</text>
</comment>
<evidence type="ECO:0000313" key="4">
    <source>
        <dbReference type="Proteomes" id="UP001162164"/>
    </source>
</evidence>
<keyword evidence="4" id="KW-1185">Reference proteome</keyword>
<dbReference type="Pfam" id="PF05670">
    <property type="entry name" value="NFACT-R_1"/>
    <property type="match status" value="1"/>
</dbReference>
<feature type="compositionally biased region" description="Acidic residues" evidence="1">
    <location>
        <begin position="110"/>
        <end position="127"/>
    </location>
</feature>
<dbReference type="InterPro" id="IPR051608">
    <property type="entry name" value="RQC_Subunit_NEMF"/>
</dbReference>
<feature type="region of interest" description="Disordered" evidence="1">
    <location>
        <begin position="101"/>
        <end position="231"/>
    </location>
</feature>
<evidence type="ECO:0000313" key="3">
    <source>
        <dbReference type="EMBL" id="KAJ8971848.1"/>
    </source>
</evidence>
<dbReference type="PANTHER" id="PTHR15239:SF6">
    <property type="entry name" value="RIBOSOME QUALITY CONTROL COMPLEX SUBUNIT NEMF"/>
    <property type="match status" value="1"/>
</dbReference>
<accession>A0ABQ9J2G7</accession>
<dbReference type="InterPro" id="IPR008532">
    <property type="entry name" value="NFACT_RNA-bd"/>
</dbReference>
<dbReference type="PANTHER" id="PTHR15239">
    <property type="entry name" value="NUCLEAR EXPORT MEDIATOR FACTOR NEMF"/>
    <property type="match status" value="1"/>
</dbReference>